<comment type="caution">
    <text evidence="1">The sequence shown here is derived from an EMBL/GenBank/DDBJ whole genome shotgun (WGS) entry which is preliminary data.</text>
</comment>
<evidence type="ECO:0000313" key="1">
    <source>
        <dbReference type="EMBL" id="GGX59591.1"/>
    </source>
</evidence>
<keyword evidence="2" id="KW-1185">Reference proteome</keyword>
<accession>A0A918NB80</accession>
<reference evidence="1" key="2">
    <citation type="submission" date="2020-09" db="EMBL/GenBank/DDBJ databases">
        <authorList>
            <person name="Sun Q."/>
            <person name="Kim S."/>
        </authorList>
    </citation>
    <scope>NUCLEOTIDE SEQUENCE</scope>
    <source>
        <strain evidence="1">KCTC 22169</strain>
    </source>
</reference>
<reference evidence="1" key="1">
    <citation type="journal article" date="2014" name="Int. J. Syst. Evol. Microbiol.">
        <title>Complete genome sequence of Corynebacterium casei LMG S-19264T (=DSM 44701T), isolated from a smear-ripened cheese.</title>
        <authorList>
            <consortium name="US DOE Joint Genome Institute (JGI-PGF)"/>
            <person name="Walter F."/>
            <person name="Albersmeier A."/>
            <person name="Kalinowski J."/>
            <person name="Ruckert C."/>
        </authorList>
    </citation>
    <scope>NUCLEOTIDE SEQUENCE</scope>
    <source>
        <strain evidence="1">KCTC 22169</strain>
    </source>
</reference>
<dbReference type="EMBL" id="BMXR01000007">
    <property type="protein sequence ID" value="GGX59591.1"/>
    <property type="molecule type" value="Genomic_DNA"/>
</dbReference>
<proteinExistence type="predicted"/>
<evidence type="ECO:0000313" key="2">
    <source>
        <dbReference type="Proteomes" id="UP000626148"/>
    </source>
</evidence>
<name>A0A918NB80_9GAMM</name>
<dbReference type="Proteomes" id="UP000626148">
    <property type="component" value="Unassembled WGS sequence"/>
</dbReference>
<organism evidence="1 2">
    <name type="scientific">Saccharospirillum salsuginis</name>
    <dbReference type="NCBI Taxonomy" id="418750"/>
    <lineage>
        <taxon>Bacteria</taxon>
        <taxon>Pseudomonadati</taxon>
        <taxon>Pseudomonadota</taxon>
        <taxon>Gammaproteobacteria</taxon>
        <taxon>Oceanospirillales</taxon>
        <taxon>Saccharospirillaceae</taxon>
        <taxon>Saccharospirillum</taxon>
    </lineage>
</organism>
<dbReference type="AlphaFoldDB" id="A0A918NB80"/>
<sequence>MPGTRAGYRWFPLGVVRYAAHSTRPWGLDRSILAADFPDGEPPASVAQTSASTINTQTANALVATTNANSVI</sequence>
<gene>
    <name evidence="1" type="ORF">GCM10007392_29430</name>
</gene>
<protein>
    <submittedName>
        <fullName evidence="1">Uncharacterized protein</fullName>
    </submittedName>
</protein>